<protein>
    <submittedName>
        <fullName evidence="1">Uncharacterized protein</fullName>
    </submittedName>
</protein>
<dbReference type="RefSeq" id="XP_028865348.1">
    <property type="nucleotide sequence ID" value="XM_029009515.1"/>
</dbReference>
<evidence type="ECO:0000313" key="1">
    <source>
        <dbReference type="EMBL" id="GBE59105.1"/>
    </source>
</evidence>
<sequence length="253" mass="28252">MVFNSLTEVPRNLKEGIDWLVALKGADAENNLKAMGAAVYDFLADKPVGYTKLPALENVKLITKQFLEQKELRDSSFVRKMLVRFKERLGKNFFNLRRLFCNTNVADLKNMMQYRCADAKGIAWIIGKVVGACETFVKTTKNPDSYDSAYSSEATWEASCTEDPEACAVVLVGIAPMLYGGLHALWSSTKVAIRNGPGSDAEKALRDVMKAVGYEEPECRATLGSSDISWALTDVDRELFTMLYDLCGFWAFY</sequence>
<dbReference type="GeneID" id="39872875"/>
<proteinExistence type="predicted"/>
<comment type="caution">
    <text evidence="1">The sequence shown here is derived from an EMBL/GenBank/DDBJ whole genome shotgun (WGS) entry which is preliminary data.</text>
</comment>
<reference evidence="1 2" key="1">
    <citation type="journal article" date="2017" name="BMC Genomics">
        <title>Whole-genome assembly of Babesia ovata and comparative genomics between closely related pathogens.</title>
        <authorList>
            <person name="Yamagishi J."/>
            <person name="Asada M."/>
            <person name="Hakimi H."/>
            <person name="Tanaka T.Q."/>
            <person name="Sugimoto C."/>
            <person name="Kawazu S."/>
        </authorList>
    </citation>
    <scope>NUCLEOTIDE SEQUENCE [LARGE SCALE GENOMIC DNA]</scope>
    <source>
        <strain evidence="1 2">Miyake</strain>
    </source>
</reference>
<organism evidence="1 2">
    <name type="scientific">Babesia ovata</name>
    <dbReference type="NCBI Taxonomy" id="189622"/>
    <lineage>
        <taxon>Eukaryota</taxon>
        <taxon>Sar</taxon>
        <taxon>Alveolata</taxon>
        <taxon>Apicomplexa</taxon>
        <taxon>Aconoidasida</taxon>
        <taxon>Piroplasmida</taxon>
        <taxon>Babesiidae</taxon>
        <taxon>Babesia</taxon>
    </lineage>
</organism>
<dbReference type="VEuPathDB" id="PiroplasmaDB:BOVATA_005980"/>
<keyword evidence="2" id="KW-1185">Reference proteome</keyword>
<accession>A0A2H6K7Y6</accession>
<gene>
    <name evidence="1" type="ORF">BOVATA_005980</name>
</gene>
<dbReference type="Proteomes" id="UP000236319">
    <property type="component" value="Unassembled WGS sequence"/>
</dbReference>
<evidence type="ECO:0000313" key="2">
    <source>
        <dbReference type="Proteomes" id="UP000236319"/>
    </source>
</evidence>
<dbReference type="AlphaFoldDB" id="A0A2H6K7Y6"/>
<dbReference type="EMBL" id="BDSA01000001">
    <property type="protein sequence ID" value="GBE59105.1"/>
    <property type="molecule type" value="Genomic_DNA"/>
</dbReference>
<name>A0A2H6K7Y6_9APIC</name>